<dbReference type="SMART" id="SM00822">
    <property type="entry name" value="PKS_KR"/>
    <property type="match status" value="1"/>
</dbReference>
<feature type="domain" description="Ketosynthase family 3 (KS3)" evidence="6">
    <location>
        <begin position="274"/>
        <end position="1544"/>
    </location>
</feature>
<dbReference type="SUPFAM" id="SSF53901">
    <property type="entry name" value="Thiolase-like"/>
    <property type="match status" value="3"/>
</dbReference>
<dbReference type="InterPro" id="IPR013968">
    <property type="entry name" value="PKS_KR"/>
</dbReference>
<dbReference type="SMART" id="SM00829">
    <property type="entry name" value="PKS_ER"/>
    <property type="match status" value="1"/>
</dbReference>
<dbReference type="PROSITE" id="PS00012">
    <property type="entry name" value="PHOSPHOPANTETHEINE"/>
    <property type="match status" value="3"/>
</dbReference>
<dbReference type="Pfam" id="PF00550">
    <property type="entry name" value="PP-binding"/>
    <property type="match status" value="3"/>
</dbReference>
<accession>A0AAW1S6F4</accession>
<dbReference type="InterPro" id="IPR020843">
    <property type="entry name" value="ER"/>
</dbReference>
<feature type="domain" description="Carrier" evidence="5">
    <location>
        <begin position="82"/>
        <end position="161"/>
    </location>
</feature>
<organism evidence="7 8">
    <name type="scientific">Elliptochloris bilobata</name>
    <dbReference type="NCBI Taxonomy" id="381761"/>
    <lineage>
        <taxon>Eukaryota</taxon>
        <taxon>Viridiplantae</taxon>
        <taxon>Chlorophyta</taxon>
        <taxon>core chlorophytes</taxon>
        <taxon>Trebouxiophyceae</taxon>
        <taxon>Trebouxiophyceae incertae sedis</taxon>
        <taxon>Elliptochloris clade</taxon>
        <taxon>Elliptochloris</taxon>
    </lineage>
</organism>
<dbReference type="InterPro" id="IPR020841">
    <property type="entry name" value="PKS_Beta-ketoAc_synthase_dom"/>
</dbReference>
<dbReference type="Pfam" id="PF21089">
    <property type="entry name" value="PKS_DH_N"/>
    <property type="match status" value="1"/>
</dbReference>
<evidence type="ECO:0000256" key="3">
    <source>
        <dbReference type="ARBA" id="ARBA00022679"/>
    </source>
</evidence>
<dbReference type="SUPFAM" id="SSF50129">
    <property type="entry name" value="GroES-like"/>
    <property type="match status" value="1"/>
</dbReference>
<dbReference type="InterPro" id="IPR049552">
    <property type="entry name" value="PKS_DH_N"/>
</dbReference>
<dbReference type="SMART" id="SM00825">
    <property type="entry name" value="PKS_KS"/>
    <property type="match status" value="2"/>
</dbReference>
<dbReference type="InterPro" id="IPR016039">
    <property type="entry name" value="Thiolase-like"/>
</dbReference>
<evidence type="ECO:0000313" key="7">
    <source>
        <dbReference type="EMBL" id="KAK9841844.1"/>
    </source>
</evidence>
<dbReference type="CDD" id="cd00833">
    <property type="entry name" value="PKS"/>
    <property type="match status" value="2"/>
</dbReference>
<evidence type="ECO:0000259" key="6">
    <source>
        <dbReference type="PROSITE" id="PS52004"/>
    </source>
</evidence>
<dbReference type="SUPFAM" id="SSF51735">
    <property type="entry name" value="NAD(P)-binding Rossmann-fold domains"/>
    <property type="match status" value="2"/>
</dbReference>
<dbReference type="InterPro" id="IPR013154">
    <property type="entry name" value="ADH-like_N"/>
</dbReference>
<dbReference type="Proteomes" id="UP001445335">
    <property type="component" value="Unassembled WGS sequence"/>
</dbReference>
<dbReference type="GO" id="GO:0006633">
    <property type="term" value="P:fatty acid biosynthetic process"/>
    <property type="evidence" value="ECO:0007669"/>
    <property type="project" value="TreeGrafter"/>
</dbReference>
<dbReference type="Pfam" id="PF08659">
    <property type="entry name" value="KR"/>
    <property type="match status" value="1"/>
</dbReference>
<dbReference type="GO" id="GO:0004312">
    <property type="term" value="F:fatty acid synthase activity"/>
    <property type="evidence" value="ECO:0007669"/>
    <property type="project" value="TreeGrafter"/>
</dbReference>
<dbReference type="EMBL" id="JALJOU010000010">
    <property type="protein sequence ID" value="KAK9841844.1"/>
    <property type="molecule type" value="Genomic_DNA"/>
</dbReference>
<dbReference type="PANTHER" id="PTHR43775:SF37">
    <property type="entry name" value="SI:DKEY-61P9.11"/>
    <property type="match status" value="1"/>
</dbReference>
<dbReference type="InterPro" id="IPR057326">
    <property type="entry name" value="KR_dom"/>
</dbReference>
<evidence type="ECO:0000256" key="2">
    <source>
        <dbReference type="ARBA" id="ARBA00022553"/>
    </source>
</evidence>
<dbReference type="InterPro" id="IPR050091">
    <property type="entry name" value="PKS_NRPS_Biosynth_Enz"/>
</dbReference>
<keyword evidence="2" id="KW-0597">Phosphoprotein</keyword>
<dbReference type="CDD" id="cd05195">
    <property type="entry name" value="enoyl_red"/>
    <property type="match status" value="1"/>
</dbReference>
<feature type="domain" description="Carrier" evidence="5">
    <location>
        <begin position="179"/>
        <end position="253"/>
    </location>
</feature>
<dbReference type="PROSITE" id="PS50075">
    <property type="entry name" value="CARRIER"/>
    <property type="match status" value="3"/>
</dbReference>
<protein>
    <submittedName>
        <fullName evidence="7">Uncharacterized protein</fullName>
    </submittedName>
</protein>
<keyword evidence="8" id="KW-1185">Reference proteome</keyword>
<dbReference type="Gene3D" id="3.90.180.10">
    <property type="entry name" value="Medium-chain alcohol dehydrogenases, catalytic domain"/>
    <property type="match status" value="1"/>
</dbReference>
<dbReference type="PANTHER" id="PTHR43775">
    <property type="entry name" value="FATTY ACID SYNTHASE"/>
    <property type="match status" value="1"/>
</dbReference>
<dbReference type="InterPro" id="IPR036291">
    <property type="entry name" value="NAD(P)-bd_dom_sf"/>
</dbReference>
<dbReference type="InterPro" id="IPR011032">
    <property type="entry name" value="GroES-like_sf"/>
</dbReference>
<reference evidence="7 8" key="1">
    <citation type="journal article" date="2024" name="Nat. Commun.">
        <title>Phylogenomics reveals the evolutionary origins of lichenization in chlorophyte algae.</title>
        <authorList>
            <person name="Puginier C."/>
            <person name="Libourel C."/>
            <person name="Otte J."/>
            <person name="Skaloud P."/>
            <person name="Haon M."/>
            <person name="Grisel S."/>
            <person name="Petersen M."/>
            <person name="Berrin J.G."/>
            <person name="Delaux P.M."/>
            <person name="Dal Grande F."/>
            <person name="Keller J."/>
        </authorList>
    </citation>
    <scope>NUCLEOTIDE SEQUENCE [LARGE SCALE GENOMIC DNA]</scope>
    <source>
        <strain evidence="7 8">SAG 245.80</strain>
    </source>
</reference>
<dbReference type="SMART" id="SM01294">
    <property type="entry name" value="PKS_PP_betabranch"/>
    <property type="match status" value="1"/>
</dbReference>
<dbReference type="PROSITE" id="PS52004">
    <property type="entry name" value="KS3_2"/>
    <property type="match status" value="1"/>
</dbReference>
<dbReference type="GO" id="GO:0016491">
    <property type="term" value="F:oxidoreductase activity"/>
    <property type="evidence" value="ECO:0007669"/>
    <property type="project" value="InterPro"/>
</dbReference>
<dbReference type="InterPro" id="IPR006162">
    <property type="entry name" value="Ppantetheine_attach_site"/>
</dbReference>
<dbReference type="Pfam" id="PF00109">
    <property type="entry name" value="ketoacyl-synt"/>
    <property type="match status" value="3"/>
</dbReference>
<keyword evidence="3" id="KW-0808">Transferase</keyword>
<dbReference type="InterPro" id="IPR014030">
    <property type="entry name" value="Ketoacyl_synth_N"/>
</dbReference>
<keyword evidence="1" id="KW-0596">Phosphopantetheine</keyword>
<dbReference type="Gene3D" id="1.10.1200.10">
    <property type="entry name" value="ACP-like"/>
    <property type="match status" value="3"/>
</dbReference>
<keyword evidence="4" id="KW-0511">Multifunctional enzyme</keyword>
<dbReference type="InterPro" id="IPR020806">
    <property type="entry name" value="PKS_PP-bd"/>
</dbReference>
<evidence type="ECO:0000256" key="4">
    <source>
        <dbReference type="ARBA" id="ARBA00023268"/>
    </source>
</evidence>
<evidence type="ECO:0000259" key="5">
    <source>
        <dbReference type="PROSITE" id="PS50075"/>
    </source>
</evidence>
<comment type="caution">
    <text evidence="7">The sequence shown here is derived from an EMBL/GenBank/DDBJ whole genome shotgun (WGS) entry which is preliminary data.</text>
</comment>
<evidence type="ECO:0000313" key="8">
    <source>
        <dbReference type="Proteomes" id="UP001445335"/>
    </source>
</evidence>
<proteinExistence type="predicted"/>
<dbReference type="Gene3D" id="3.40.50.720">
    <property type="entry name" value="NAD(P)-binding Rossmann-like Domain"/>
    <property type="match status" value="3"/>
</dbReference>
<dbReference type="InterPro" id="IPR009081">
    <property type="entry name" value="PP-bd_ACP"/>
</dbReference>
<feature type="domain" description="Carrier" evidence="5">
    <location>
        <begin position="1158"/>
        <end position="1234"/>
    </location>
</feature>
<dbReference type="SUPFAM" id="SSF47336">
    <property type="entry name" value="ACP-like"/>
    <property type="match status" value="3"/>
</dbReference>
<name>A0AAW1S6F4_9CHLO</name>
<gene>
    <name evidence="7" type="ORF">WJX81_007045</name>
</gene>
<dbReference type="InterPro" id="IPR036736">
    <property type="entry name" value="ACP-like_sf"/>
</dbReference>
<sequence>MLARCDVAAAEDAEHVVDWASRRDPSERSVLQARPPSVIAVGILHAGGVLDPGVLASITVRSVRAEFAGKVAGGAVLLAAAAAAPLRNVFLWSRFVSTSRISITGNEVPMDQPLMEAGLDSLGALDLRNSAAAHFAVDLPPTLAIDHPTLPALAAYISGRLAVDAAAHAVDAAHQDAPLDMAAIRAAVAAEVASVLSAATPADQPFMEAGLDSLGAVDLRNALEARFSVNLPGTVTIDHPTAAAMAAFIAAQLAPRKVQPGAPAPLAPRMHEAKAAVQVVGVSCAYPGPGADQGLGGFWAGALQAANVPQAVPHERWALQRHYAPGPAAGKMYVRHAGFLPDVAAFDAAAFRRAAAHFGVCRGLLSPGEAAAIDPQGRLLLEQTGLALTFAGHLQGAPVAAAAGVYVGVMHMEYIQFMDGLGVPITPNVSTGNGLDFLAGRVSYTFGLTGPCLATHTACSSSLVAAHLAACAFEHGEAPAAAAAGVFLILLAGTMAGICQLQALSPVGRCKTFDASADGYGRGEGCAVTVLQPAAPGGKPVLAVLAGSAVNQDGRSSLAPEALGCITVHGTGTPLGDPIERAHAVGDAACVFAIDARSAETAYLAEHQVSGRALMPAAAFMEAAIACGTVLQEATPPGAAPALTGITIAAALLLPATEASALCPAVLVNARSNGKTGSMEPRADPGAGEVKVAVRAVGLNFRDVLNCLGMYPGDPGPPGGDCAGTILSVGPGVEHFAVGDAVFGVAPGCLGETALGPAQLLAPLPPGVSFVEAATVPTAYATVLAAFDGSAALSPGRTVLVHAAAGGVGQAAAHVMASAGCRVVATAGGPEKRKVVRAMGVRMVAGSRDTGFAELLGCGGAQGKVHAALNSLTSPGMVAATLACLAPGGQLAEIGKRGIWSPERVAQERPDIVYRLVAIDFLPLPVLGGMLRCVAAMLATGSIAPLQTLTYGLADLPTALRTLAHARHSGKVVVQVPAVSAARATLAPKLGAAAAMAAAAAGAPLGATALFSSVAALLGAPGQATYAAANGALEAWAAAGAVSGSPVAAVQWGAWGVGMAASGLAAQRVARSGLGFLQPSVGLAALAAVLVAAPVAVTLTLPTPGPLVAAPIAWRLLLVPNRRHPFFFDEFASRSADQLLDHTPTGSAHMSAVPASYADAASLNGTALPVAAQEAGSAASDPASPPLMEAGLDSLGAVELRNALSARFGIELPATTTLDYPTAAALTAHLAARIAPVAGAEASSEGGYSSGSLLPLGCDAPAWDAPRPVPLDRWDVDGLEKAGGGTRDARFGAFVAAADLFDAGAFNISRAEAIFMDPQQRLLLQQAAEVLPAPGGASSVAAGRVAYAFGLQGAATAVDTACSSSLVAAHVACREMAAGDAARALAGGVSLTLGAAKTAAFSVTGMLAADGRCKALDAAADGYDGRSSSLTAPNGPSQQDVIHCALSAGNVSAADLRSLEMHGTGTALGDPIEVGAACAVLNQGAARATDFAAAKTRTGHAEAQFRCPEAPVRGPAAHAGMPALAPLHSRVRMRTPFCDQPSPQ</sequence>
<dbReference type="Pfam" id="PF13602">
    <property type="entry name" value="ADH_zinc_N_2"/>
    <property type="match status" value="1"/>
</dbReference>
<dbReference type="SMART" id="SM00823">
    <property type="entry name" value="PKS_PP"/>
    <property type="match status" value="3"/>
</dbReference>
<evidence type="ECO:0000256" key="1">
    <source>
        <dbReference type="ARBA" id="ARBA00022450"/>
    </source>
</evidence>
<dbReference type="Pfam" id="PF08240">
    <property type="entry name" value="ADH_N"/>
    <property type="match status" value="1"/>
</dbReference>
<dbReference type="GO" id="GO:0031177">
    <property type="term" value="F:phosphopantetheine binding"/>
    <property type="evidence" value="ECO:0007669"/>
    <property type="project" value="InterPro"/>
</dbReference>
<dbReference type="Gene3D" id="3.40.47.10">
    <property type="match status" value="4"/>
</dbReference>